<protein>
    <submittedName>
        <fullName evidence="2">11050_t:CDS:1</fullName>
    </submittedName>
</protein>
<gene>
    <name evidence="2" type="ORF">FCALED_LOCUS6997</name>
</gene>
<reference evidence="2" key="1">
    <citation type="submission" date="2021-06" db="EMBL/GenBank/DDBJ databases">
        <authorList>
            <person name="Kallberg Y."/>
            <person name="Tangrot J."/>
            <person name="Rosling A."/>
        </authorList>
    </citation>
    <scope>NUCLEOTIDE SEQUENCE</scope>
    <source>
        <strain evidence="2">UK204</strain>
    </source>
</reference>
<evidence type="ECO:0000313" key="3">
    <source>
        <dbReference type="Proteomes" id="UP000789570"/>
    </source>
</evidence>
<dbReference type="PANTHER" id="PTHR13378:SF1">
    <property type="entry name" value="RAGULATOR COMPLEX PROTEIN LAMTOR3"/>
    <property type="match status" value="1"/>
</dbReference>
<name>A0A9N9FYE8_9GLOM</name>
<comment type="similarity">
    <text evidence="1">Belongs to the LAMTOR3 family.</text>
</comment>
<dbReference type="InterPro" id="IPR015019">
    <property type="entry name" value="LAMTOR3"/>
</dbReference>
<evidence type="ECO:0000313" key="2">
    <source>
        <dbReference type="EMBL" id="CAG8568995.1"/>
    </source>
</evidence>
<dbReference type="SMART" id="SM01278">
    <property type="entry name" value="MAPKK1_Int"/>
    <property type="match status" value="1"/>
</dbReference>
<keyword evidence="3" id="KW-1185">Reference proteome</keyword>
<dbReference type="EMBL" id="CAJVPQ010001772">
    <property type="protein sequence ID" value="CAG8568995.1"/>
    <property type="molecule type" value="Genomic_DNA"/>
</dbReference>
<accession>A0A9N9FYE8</accession>
<organism evidence="2 3">
    <name type="scientific">Funneliformis caledonium</name>
    <dbReference type="NCBI Taxonomy" id="1117310"/>
    <lineage>
        <taxon>Eukaryota</taxon>
        <taxon>Fungi</taxon>
        <taxon>Fungi incertae sedis</taxon>
        <taxon>Mucoromycota</taxon>
        <taxon>Glomeromycotina</taxon>
        <taxon>Glomeromycetes</taxon>
        <taxon>Glomerales</taxon>
        <taxon>Glomeraceae</taxon>
        <taxon>Funneliformis</taxon>
    </lineage>
</organism>
<dbReference type="Gene3D" id="3.30.450.30">
    <property type="entry name" value="Dynein light chain 2a, cytoplasmic"/>
    <property type="match status" value="1"/>
</dbReference>
<dbReference type="OrthoDB" id="343907at2759"/>
<evidence type="ECO:0000256" key="1">
    <source>
        <dbReference type="ARBA" id="ARBA00005356"/>
    </source>
</evidence>
<dbReference type="AlphaFoldDB" id="A0A9N9FYE8"/>
<dbReference type="SUPFAM" id="SSF103196">
    <property type="entry name" value="Roadblock/LC7 domain"/>
    <property type="match status" value="1"/>
</dbReference>
<dbReference type="GO" id="GO:0071986">
    <property type="term" value="C:Ragulator complex"/>
    <property type="evidence" value="ECO:0007669"/>
    <property type="project" value="TreeGrafter"/>
</dbReference>
<dbReference type="Pfam" id="PF08923">
    <property type="entry name" value="MAPKK1_Int"/>
    <property type="match status" value="1"/>
</dbReference>
<dbReference type="GO" id="GO:0032008">
    <property type="term" value="P:positive regulation of TOR signaling"/>
    <property type="evidence" value="ECO:0007669"/>
    <property type="project" value="TreeGrafter"/>
</dbReference>
<sequence length="112" mass="12029">MEGLKAVTVTDRDGVILIKSVSNDVSQRVLEPALSTTFAVISDQASKLGLKKNKSIVSLFGIFQIVQFNHTPLITTLVADSDSNTGVLLDLGDELKEITDIISSALSDRQVI</sequence>
<dbReference type="Proteomes" id="UP000789570">
    <property type="component" value="Unassembled WGS sequence"/>
</dbReference>
<comment type="caution">
    <text evidence="2">The sequence shown here is derived from an EMBL/GenBank/DDBJ whole genome shotgun (WGS) entry which is preliminary data.</text>
</comment>
<proteinExistence type="inferred from homology"/>
<dbReference type="GO" id="GO:0071230">
    <property type="term" value="P:cellular response to amino acid stimulus"/>
    <property type="evidence" value="ECO:0007669"/>
    <property type="project" value="TreeGrafter"/>
</dbReference>
<dbReference type="PANTHER" id="PTHR13378">
    <property type="entry name" value="REGULATOR COMPLEX PROTEIN LAMTOR3"/>
    <property type="match status" value="1"/>
</dbReference>